<dbReference type="EMBL" id="JPDN02000006">
    <property type="protein sequence ID" value="PON28551.1"/>
    <property type="molecule type" value="Genomic_DNA"/>
</dbReference>
<reference evidence="1 2" key="1">
    <citation type="journal article" date="2016" name="Genome Announc.">
        <title>Draft Whole-Genome Sequence of Trichoderma gamsii T6085, a Promising Biocontrol Agent of Fusarium Head Blight on Wheat.</title>
        <authorList>
            <person name="Baroncelli R."/>
            <person name="Zapparata A."/>
            <person name="Piaggeschi G."/>
            <person name="Sarrocco S."/>
            <person name="Vannacci G."/>
        </authorList>
    </citation>
    <scope>NUCLEOTIDE SEQUENCE [LARGE SCALE GENOMIC DNA]</scope>
    <source>
        <strain evidence="1 2">T6085</strain>
    </source>
</reference>
<name>A0A2P4ZWA8_9HYPO</name>
<organism evidence="1 2">
    <name type="scientific">Trichoderma gamsii</name>
    <dbReference type="NCBI Taxonomy" id="398673"/>
    <lineage>
        <taxon>Eukaryota</taxon>
        <taxon>Fungi</taxon>
        <taxon>Dikarya</taxon>
        <taxon>Ascomycota</taxon>
        <taxon>Pezizomycotina</taxon>
        <taxon>Sordariomycetes</taxon>
        <taxon>Hypocreomycetidae</taxon>
        <taxon>Hypocreales</taxon>
        <taxon>Hypocreaceae</taxon>
        <taxon>Trichoderma</taxon>
    </lineage>
</organism>
<dbReference type="Proteomes" id="UP000054821">
    <property type="component" value="Unassembled WGS sequence"/>
</dbReference>
<dbReference type="GeneID" id="36347403"/>
<evidence type="ECO:0000313" key="1">
    <source>
        <dbReference type="EMBL" id="PON28551.1"/>
    </source>
</evidence>
<accession>A0A2P4ZWA8</accession>
<proteinExistence type="predicted"/>
<dbReference type="RefSeq" id="XP_024406232.1">
    <property type="nucleotide sequence ID" value="XM_024548993.1"/>
</dbReference>
<keyword evidence="2" id="KW-1185">Reference proteome</keyword>
<protein>
    <submittedName>
        <fullName evidence="1">Uncharacterized protein</fullName>
    </submittedName>
</protein>
<sequence>MEAHVASMLPPRMPHWVIKGIQVLCRPSRCLDLLQASLSPPYYIVEMRKDVCHQAPVLQKYLGFDFHQSQTTCSGSNNIKTVITANPPPLGALQELAGLGLVSAPSL</sequence>
<evidence type="ECO:0000313" key="2">
    <source>
        <dbReference type="Proteomes" id="UP000054821"/>
    </source>
</evidence>
<gene>
    <name evidence="1" type="ORF">TGAM01_v202398</name>
</gene>
<comment type="caution">
    <text evidence="1">The sequence shown here is derived from an EMBL/GenBank/DDBJ whole genome shotgun (WGS) entry which is preliminary data.</text>
</comment>
<dbReference type="AlphaFoldDB" id="A0A2P4ZWA8"/>